<feature type="repeat" description="WD" evidence="3">
    <location>
        <begin position="129"/>
        <end position="170"/>
    </location>
</feature>
<evidence type="ECO:0000256" key="2">
    <source>
        <dbReference type="ARBA" id="ARBA00022737"/>
    </source>
</evidence>
<dbReference type="SUPFAM" id="SSF56112">
    <property type="entry name" value="Protein kinase-like (PK-like)"/>
    <property type="match status" value="1"/>
</dbReference>
<dbReference type="HOGENOM" id="CLU_000288_7_18_1"/>
<keyword evidence="1 3" id="KW-0853">WD repeat</keyword>
<gene>
    <name evidence="5" type="ORF">PAXINDRAFT_171424</name>
</gene>
<evidence type="ECO:0000313" key="6">
    <source>
        <dbReference type="Proteomes" id="UP000053647"/>
    </source>
</evidence>
<evidence type="ECO:0000256" key="3">
    <source>
        <dbReference type="PROSITE-ProRule" id="PRU00221"/>
    </source>
</evidence>
<dbReference type="OrthoDB" id="3203311at2759"/>
<sequence length="875" mass="96793">MVHESWIYALAVTKDGKRILSGGEDKRITMWDVETHERIEEWADHTDNIGCIALSPDDRLAASGDWDGKIVIREVKRSGNIKHSIDAGKWVNSLCFSPNGEKLACSAFNEVYVIQVYGVDSGKLVLGPIKGHENWIRCVLWSLDGSKLFSASDDYTIRCWNSETGKSIGKPWTGHTSGVTALSLSPDGTKLASASTDKTIRFWDTHSGKPIEHPLQHEAYLVAVAFSPSGEFVAWHEDIIWKIAYLPGGERVVSCSADKTVRIWDVEKEEQEGTSMVHEGGVYALAVTKDGKRILSGGGDKRITMWDVETHERIEEWADHTGNIWCITLSPDDRLAASGGMGGKIVIREMKESGNIKHSIDAGSSVLSLCFSPNGEKLACGSHFDEVHVIQVYDVDSGKLVFGPIKAHENYIRCVLWSLDGSQLFSASHDFTIRCWNSEIGKSIGEPWIGHTNYVTSLSLSPDGTKLASSSWDKTIRYWDVCSGELIEQPLQHDFLSAVTFSPSGEFIASGGYDRKVSIWRVPWWVESQKQLPEGRRLIESSSPPPAHAAHVTPIPIVTLDQRCPDTARNLNHIRSNFAHDLTGYVVREGEEPITSGSFGDIYKGKLRLDGKSIDVAVKAIRTYSADDGDDAHKTKTFRRELKTWANLDHVNILPLFGTTMNFGRFFAMVCPWLEDGSLTSHLQRRHDSLNSAERASLISDAAAGLQYLHSQSIVHGDLSGSNVLIDGNGRACISDFGLSTLLTKLGGSTYAASSHAAGTLRWTAPELFELQLPDDGENLVPRPLSDVYSFGRIMLQILTGKVPYHYYISEGKVLSAILQGIIPMRPDPPVVTDSQWTFMQRCWMPVGADEPRPRSDEIVEFARQELVAIEKATL</sequence>
<dbReference type="PROSITE" id="PS00109">
    <property type="entry name" value="PROTEIN_KINASE_TYR"/>
    <property type="match status" value="1"/>
</dbReference>
<dbReference type="InterPro" id="IPR011041">
    <property type="entry name" value="Quinoprot_gluc/sorb_DH_b-prop"/>
</dbReference>
<dbReference type="InterPro" id="IPR011009">
    <property type="entry name" value="Kinase-like_dom_sf"/>
</dbReference>
<dbReference type="AlphaFoldDB" id="A0A0C9TWX3"/>
<feature type="repeat" description="WD" evidence="3">
    <location>
        <begin position="233"/>
        <end position="274"/>
    </location>
</feature>
<dbReference type="InterPro" id="IPR000719">
    <property type="entry name" value="Prot_kinase_dom"/>
</dbReference>
<dbReference type="Pfam" id="PF00400">
    <property type="entry name" value="WD40"/>
    <property type="match status" value="12"/>
</dbReference>
<feature type="repeat" description="WD" evidence="3">
    <location>
        <begin position="448"/>
        <end position="489"/>
    </location>
</feature>
<organism evidence="5 6">
    <name type="scientific">Paxillus involutus ATCC 200175</name>
    <dbReference type="NCBI Taxonomy" id="664439"/>
    <lineage>
        <taxon>Eukaryota</taxon>
        <taxon>Fungi</taxon>
        <taxon>Dikarya</taxon>
        <taxon>Basidiomycota</taxon>
        <taxon>Agaricomycotina</taxon>
        <taxon>Agaricomycetes</taxon>
        <taxon>Agaricomycetidae</taxon>
        <taxon>Boletales</taxon>
        <taxon>Paxilineae</taxon>
        <taxon>Paxillaceae</taxon>
        <taxon>Paxillus</taxon>
    </lineage>
</organism>
<dbReference type="SMART" id="SM00320">
    <property type="entry name" value="WD40"/>
    <property type="match status" value="12"/>
</dbReference>
<dbReference type="InterPro" id="IPR001680">
    <property type="entry name" value="WD40_rpt"/>
</dbReference>
<dbReference type="SUPFAM" id="SSF50978">
    <property type="entry name" value="WD40 repeat-like"/>
    <property type="match status" value="1"/>
</dbReference>
<dbReference type="CDD" id="cd00200">
    <property type="entry name" value="WD40"/>
    <property type="match status" value="1"/>
</dbReference>
<feature type="repeat" description="WD" evidence="3">
    <location>
        <begin position="275"/>
        <end position="316"/>
    </location>
</feature>
<dbReference type="PROSITE" id="PS50294">
    <property type="entry name" value="WD_REPEATS_REGION"/>
    <property type="match status" value="8"/>
</dbReference>
<dbReference type="InterPro" id="IPR001245">
    <property type="entry name" value="Ser-Thr/Tyr_kinase_cat_dom"/>
</dbReference>
<feature type="repeat" description="WD" evidence="3">
    <location>
        <begin position="405"/>
        <end position="446"/>
    </location>
</feature>
<feature type="domain" description="Protein kinase" evidence="4">
    <location>
        <begin position="588"/>
        <end position="868"/>
    </location>
</feature>
<dbReference type="Gene3D" id="2.130.10.10">
    <property type="entry name" value="YVTN repeat-like/Quinoprotein amine dehydrogenase"/>
    <property type="match status" value="4"/>
</dbReference>
<dbReference type="InterPro" id="IPR036322">
    <property type="entry name" value="WD40_repeat_dom_sf"/>
</dbReference>
<reference evidence="5 6" key="1">
    <citation type="submission" date="2014-06" db="EMBL/GenBank/DDBJ databases">
        <authorList>
            <consortium name="DOE Joint Genome Institute"/>
            <person name="Kuo A."/>
            <person name="Kohler A."/>
            <person name="Nagy L.G."/>
            <person name="Floudas D."/>
            <person name="Copeland A."/>
            <person name="Barry K.W."/>
            <person name="Cichocki N."/>
            <person name="Veneault-Fourrey C."/>
            <person name="LaButti K."/>
            <person name="Lindquist E.A."/>
            <person name="Lipzen A."/>
            <person name="Lundell T."/>
            <person name="Morin E."/>
            <person name="Murat C."/>
            <person name="Sun H."/>
            <person name="Tunlid A."/>
            <person name="Henrissat B."/>
            <person name="Grigoriev I.V."/>
            <person name="Hibbett D.S."/>
            <person name="Martin F."/>
            <person name="Nordberg H.P."/>
            <person name="Cantor M.N."/>
            <person name="Hua S.X."/>
        </authorList>
    </citation>
    <scope>NUCLEOTIDE SEQUENCE [LARGE SCALE GENOMIC DNA]</scope>
    <source>
        <strain evidence="5 6">ATCC 200175</strain>
    </source>
</reference>
<dbReference type="InterPro" id="IPR008266">
    <property type="entry name" value="Tyr_kinase_AS"/>
</dbReference>
<keyword evidence="2" id="KW-0677">Repeat</keyword>
<reference evidence="6" key="2">
    <citation type="submission" date="2015-01" db="EMBL/GenBank/DDBJ databases">
        <title>Evolutionary Origins and Diversification of the Mycorrhizal Mutualists.</title>
        <authorList>
            <consortium name="DOE Joint Genome Institute"/>
            <consortium name="Mycorrhizal Genomics Consortium"/>
            <person name="Kohler A."/>
            <person name="Kuo A."/>
            <person name="Nagy L.G."/>
            <person name="Floudas D."/>
            <person name="Copeland A."/>
            <person name="Barry K.W."/>
            <person name="Cichocki N."/>
            <person name="Veneault-Fourrey C."/>
            <person name="LaButti K."/>
            <person name="Lindquist E.A."/>
            <person name="Lipzen A."/>
            <person name="Lundell T."/>
            <person name="Morin E."/>
            <person name="Murat C."/>
            <person name="Riley R."/>
            <person name="Ohm R."/>
            <person name="Sun H."/>
            <person name="Tunlid A."/>
            <person name="Henrissat B."/>
            <person name="Grigoriev I.V."/>
            <person name="Hibbett D.S."/>
            <person name="Martin F."/>
        </authorList>
    </citation>
    <scope>NUCLEOTIDE SEQUENCE [LARGE SCALE GENOMIC DNA]</scope>
    <source>
        <strain evidence="6">ATCC 200175</strain>
    </source>
</reference>
<name>A0A0C9TWX3_PAXIN</name>
<dbReference type="InterPro" id="IPR020472">
    <property type="entry name" value="WD40_PAC1"/>
</dbReference>
<dbReference type="PANTHER" id="PTHR19848:SF8">
    <property type="entry name" value="F-BOX AND WD REPEAT DOMAIN CONTAINING 7"/>
    <property type="match status" value="1"/>
</dbReference>
<protein>
    <submittedName>
        <fullName evidence="5">Unplaced genomic scaffold PAXINscaffold_46, whole genome shotgun sequence</fullName>
    </submittedName>
</protein>
<proteinExistence type="predicted"/>
<feature type="repeat" description="WD" evidence="3">
    <location>
        <begin position="172"/>
        <end position="213"/>
    </location>
</feature>
<keyword evidence="6" id="KW-1185">Reference proteome</keyword>
<dbReference type="InterPro" id="IPR015943">
    <property type="entry name" value="WD40/YVTN_repeat-like_dom_sf"/>
</dbReference>
<feature type="repeat" description="WD" evidence="3">
    <location>
        <begin position="496"/>
        <end position="522"/>
    </location>
</feature>
<dbReference type="PANTHER" id="PTHR19848">
    <property type="entry name" value="WD40 REPEAT PROTEIN"/>
    <property type="match status" value="1"/>
</dbReference>
<dbReference type="PROSITE" id="PS00678">
    <property type="entry name" value="WD_REPEATS_1"/>
    <property type="match status" value="4"/>
</dbReference>
<dbReference type="PROSITE" id="PS50082">
    <property type="entry name" value="WD_REPEATS_2"/>
    <property type="match status" value="8"/>
</dbReference>
<dbReference type="SUPFAM" id="SSF50952">
    <property type="entry name" value="Soluble quinoprotein glucose dehydrogenase"/>
    <property type="match status" value="1"/>
</dbReference>
<evidence type="ECO:0000256" key="1">
    <source>
        <dbReference type="ARBA" id="ARBA00022574"/>
    </source>
</evidence>
<dbReference type="GO" id="GO:0004672">
    <property type="term" value="F:protein kinase activity"/>
    <property type="evidence" value="ECO:0007669"/>
    <property type="project" value="InterPro"/>
</dbReference>
<dbReference type="Pfam" id="PF07714">
    <property type="entry name" value="PK_Tyr_Ser-Thr"/>
    <property type="match status" value="1"/>
</dbReference>
<dbReference type="Proteomes" id="UP000053647">
    <property type="component" value="Unassembled WGS sequence"/>
</dbReference>
<dbReference type="PRINTS" id="PR00320">
    <property type="entry name" value="GPROTEINBRPT"/>
</dbReference>
<accession>A0A0C9TWX3</accession>
<dbReference type="GO" id="GO:0005524">
    <property type="term" value="F:ATP binding"/>
    <property type="evidence" value="ECO:0007669"/>
    <property type="project" value="InterPro"/>
</dbReference>
<evidence type="ECO:0000313" key="5">
    <source>
        <dbReference type="EMBL" id="KIJ12142.1"/>
    </source>
</evidence>
<evidence type="ECO:0000259" key="4">
    <source>
        <dbReference type="PROSITE" id="PS50011"/>
    </source>
</evidence>
<dbReference type="Gene3D" id="1.10.510.10">
    <property type="entry name" value="Transferase(Phosphotransferase) domain 1"/>
    <property type="match status" value="1"/>
</dbReference>
<feature type="repeat" description="WD" evidence="3">
    <location>
        <begin position="1"/>
        <end position="41"/>
    </location>
</feature>
<dbReference type="InterPro" id="IPR019775">
    <property type="entry name" value="WD40_repeat_CS"/>
</dbReference>
<dbReference type="PROSITE" id="PS50011">
    <property type="entry name" value="PROTEIN_KINASE_DOM"/>
    <property type="match status" value="1"/>
</dbReference>
<dbReference type="EMBL" id="KN819368">
    <property type="protein sequence ID" value="KIJ12142.1"/>
    <property type="molecule type" value="Genomic_DNA"/>
</dbReference>